<dbReference type="EMBL" id="JAHWGI010001142">
    <property type="protein sequence ID" value="KAK3923115.1"/>
    <property type="molecule type" value="Genomic_DNA"/>
</dbReference>
<dbReference type="AlphaFoldDB" id="A0AAE1HM66"/>
<comment type="caution">
    <text evidence="1">The sequence shown here is derived from an EMBL/GenBank/DDBJ whole genome shotgun (WGS) entry which is preliminary data.</text>
</comment>
<name>A0AAE1HM66_9NEOP</name>
<organism evidence="1 2">
    <name type="scientific">Frankliniella fusca</name>
    <dbReference type="NCBI Taxonomy" id="407009"/>
    <lineage>
        <taxon>Eukaryota</taxon>
        <taxon>Metazoa</taxon>
        <taxon>Ecdysozoa</taxon>
        <taxon>Arthropoda</taxon>
        <taxon>Hexapoda</taxon>
        <taxon>Insecta</taxon>
        <taxon>Pterygota</taxon>
        <taxon>Neoptera</taxon>
        <taxon>Paraneoptera</taxon>
        <taxon>Thysanoptera</taxon>
        <taxon>Terebrantia</taxon>
        <taxon>Thripoidea</taxon>
        <taxon>Thripidae</taxon>
        <taxon>Frankliniella</taxon>
    </lineage>
</organism>
<reference evidence="1" key="1">
    <citation type="submission" date="2021-07" db="EMBL/GenBank/DDBJ databases">
        <authorList>
            <person name="Catto M.A."/>
            <person name="Jacobson A."/>
            <person name="Kennedy G."/>
            <person name="Labadie P."/>
            <person name="Hunt B.G."/>
            <person name="Srinivasan R."/>
        </authorList>
    </citation>
    <scope>NUCLEOTIDE SEQUENCE</scope>
    <source>
        <strain evidence="1">PL_HMW_Pooled</strain>
        <tissue evidence="1">Head</tissue>
    </source>
</reference>
<accession>A0AAE1HM66</accession>
<evidence type="ECO:0000313" key="2">
    <source>
        <dbReference type="Proteomes" id="UP001219518"/>
    </source>
</evidence>
<evidence type="ECO:0000313" key="1">
    <source>
        <dbReference type="EMBL" id="KAK3923115.1"/>
    </source>
</evidence>
<keyword evidence="2" id="KW-1185">Reference proteome</keyword>
<dbReference type="Proteomes" id="UP001219518">
    <property type="component" value="Unassembled WGS sequence"/>
</dbReference>
<reference evidence="1" key="2">
    <citation type="journal article" date="2023" name="BMC Genomics">
        <title>Pest status, molecular evolution, and epigenetic factors derived from the genome assembly of Frankliniella fusca, a thysanopteran phytovirus vector.</title>
        <authorList>
            <person name="Catto M.A."/>
            <person name="Labadie P.E."/>
            <person name="Jacobson A.L."/>
            <person name="Kennedy G.G."/>
            <person name="Srinivasan R."/>
            <person name="Hunt B.G."/>
        </authorList>
    </citation>
    <scope>NUCLEOTIDE SEQUENCE</scope>
    <source>
        <strain evidence="1">PL_HMW_Pooled</strain>
    </source>
</reference>
<protein>
    <submittedName>
        <fullName evidence="1">Thiazole synthase</fullName>
    </submittedName>
</protein>
<gene>
    <name evidence="1" type="ORF">KUF71_000198</name>
</gene>
<proteinExistence type="predicted"/>
<sequence length="241" mass="26755">MLGVGTRNSCAVRGRKERCKPCRLWRPSLDSRDVRMHRKRPEKIKIHQVQELHVGVVCCTAPRRPLHPGPRVDVVVIHRVLVLVPPCSAGTVRWDDFSRRSGVRAEHPDIVVVVIHGVLVHRAALLGGHSSAGRRLRRVGVRLGRAASRTVLGGGRGRLVPRPVAMHGACEDGAPEKRGPPCFTHKQPQRDQRPEQAVAVAILVAEHTITGTGLKCEVNQLTTENRRLTLKNEKEIFSQEQ</sequence>